<gene>
    <name evidence="1" type="primary">spoVAD</name>
    <name evidence="1" type="ORF">LKD71_09290</name>
</gene>
<dbReference type="NCBIfam" id="NF006160">
    <property type="entry name" value="PRK08304.1"/>
    <property type="match status" value="1"/>
</dbReference>
<dbReference type="NCBIfam" id="TIGR02845">
    <property type="entry name" value="spore_V_AD"/>
    <property type="match status" value="1"/>
</dbReference>
<dbReference type="InterPro" id="IPR038369">
    <property type="entry name" value="SpoVAD_sf"/>
</dbReference>
<dbReference type="InterPro" id="IPR010894">
    <property type="entry name" value="SpoVAD"/>
</dbReference>
<dbReference type="EMBL" id="JAJEPR010000013">
    <property type="protein sequence ID" value="MCC2189994.1"/>
    <property type="molecule type" value="Genomic_DNA"/>
</dbReference>
<reference evidence="1 2" key="1">
    <citation type="submission" date="2021-10" db="EMBL/GenBank/DDBJ databases">
        <title>Anaerobic single-cell dispensing facilitates the cultivation of human gut bacteria.</title>
        <authorList>
            <person name="Afrizal A."/>
        </authorList>
    </citation>
    <scope>NUCLEOTIDE SEQUENCE [LARGE SCALE GENOMIC DNA]</scope>
    <source>
        <strain evidence="1 2">CLA-AA-H277</strain>
    </source>
</reference>
<evidence type="ECO:0000313" key="2">
    <source>
        <dbReference type="Proteomes" id="UP001197875"/>
    </source>
</evidence>
<keyword evidence="2" id="KW-1185">Reference proteome</keyword>
<comment type="caution">
    <text evidence="1">The sequence shown here is derived from an EMBL/GenBank/DDBJ whole genome shotgun (WGS) entry which is preliminary data.</text>
</comment>
<dbReference type="SUPFAM" id="SSF53901">
    <property type="entry name" value="Thiolase-like"/>
    <property type="match status" value="1"/>
</dbReference>
<dbReference type="Gene3D" id="3.40.47.40">
    <property type="entry name" value="Stage V sporulation protein AD"/>
    <property type="match status" value="1"/>
</dbReference>
<dbReference type="InterPro" id="IPR016039">
    <property type="entry name" value="Thiolase-like"/>
</dbReference>
<name>A0AAE3DT90_9FIRM</name>
<dbReference type="RefSeq" id="WP_227615191.1">
    <property type="nucleotide sequence ID" value="NZ_JAJEPR010000013.1"/>
</dbReference>
<protein>
    <submittedName>
        <fullName evidence="1">Stage V sporulation protein AD</fullName>
    </submittedName>
</protein>
<dbReference type="Proteomes" id="UP001197875">
    <property type="component" value="Unassembled WGS sequence"/>
</dbReference>
<proteinExistence type="predicted"/>
<dbReference type="AlphaFoldDB" id="A0AAE3DT90"/>
<sequence length="336" mass="35679">MEKTVGKQSIRFEEAIHLISAASIAGKKEGEGPLGKLFDKISADPCFGMETWEKAESAMQRSAVETALEKAEMESKAVRFLFGGDLLGQLIATSFGAEELGIPFFGLYGACSTCGESLALAAMTVAAGFGDPVMAVTSSHFGGAEKQFRFPLEYGNQRPLSATWTVTGAGAFLLSKKGGRVRIPEVTIGKVVDYGVKDSLNMGACMAPAAADTIERNLEDLGREPEDYDRIITGDLGYVGKQILLDLLKGRGIDIKEQHMDCGIEIFDRESQDTHSGGSGCGCSAVTLAALILPKLTSGEWKRVLFVPTGALLSTVSYNEGQSVPGIAHGVVLEHC</sequence>
<evidence type="ECO:0000313" key="1">
    <source>
        <dbReference type="EMBL" id="MCC2189994.1"/>
    </source>
</evidence>
<dbReference type="PIRSF" id="PIRSF011570">
    <property type="entry name" value="SpoVAD"/>
    <property type="match status" value="1"/>
</dbReference>
<dbReference type="GO" id="GO:0016746">
    <property type="term" value="F:acyltransferase activity"/>
    <property type="evidence" value="ECO:0007669"/>
    <property type="project" value="InterPro"/>
</dbReference>
<accession>A0AAE3DT90</accession>
<dbReference type="Pfam" id="PF07451">
    <property type="entry name" value="SpoVAD"/>
    <property type="match status" value="1"/>
</dbReference>
<organism evidence="1 2">
    <name type="scientific">Fusicatenibacter faecihominis</name>
    <dbReference type="NCBI Taxonomy" id="2881276"/>
    <lineage>
        <taxon>Bacteria</taxon>
        <taxon>Bacillati</taxon>
        <taxon>Bacillota</taxon>
        <taxon>Clostridia</taxon>
        <taxon>Lachnospirales</taxon>
        <taxon>Lachnospiraceae</taxon>
        <taxon>Fusicatenibacter</taxon>
    </lineage>
</organism>